<dbReference type="EMBL" id="JAODUP010000657">
    <property type="protein sequence ID" value="KAK2145795.1"/>
    <property type="molecule type" value="Genomic_DNA"/>
</dbReference>
<sequence length="160" mass="18641">MAHIVLVALLNILKCIVSFYLVFYVVISLAFGAFKLSWFDVRMPFDHVTFLDFSKCCSSYTDHQLANLVSVQLTYFLSTWVITFFIQTQVWNVAIIITILHTILSSVVMLSFPINWSWWVSLFFGMVLMIFLGELVCYCRRNQGQAKVMFFTKQEENDSE</sequence>
<reference evidence="2" key="1">
    <citation type="journal article" date="2023" name="Mol. Biol. Evol.">
        <title>Third-Generation Sequencing Reveals the Adaptive Role of the Epigenome in Three Deep-Sea Polychaetes.</title>
        <authorList>
            <person name="Perez M."/>
            <person name="Aroh O."/>
            <person name="Sun Y."/>
            <person name="Lan Y."/>
            <person name="Juniper S.K."/>
            <person name="Young C.R."/>
            <person name="Angers B."/>
            <person name="Qian P.Y."/>
        </authorList>
    </citation>
    <scope>NUCLEOTIDE SEQUENCE</scope>
    <source>
        <strain evidence="2">P08H-3</strain>
    </source>
</reference>
<keyword evidence="1" id="KW-0472">Membrane</keyword>
<accession>A0AAD9MUC9</accession>
<keyword evidence="1" id="KW-1133">Transmembrane helix</keyword>
<evidence type="ECO:0000256" key="1">
    <source>
        <dbReference type="SAM" id="Phobius"/>
    </source>
</evidence>
<keyword evidence="3" id="KW-1185">Reference proteome</keyword>
<gene>
    <name evidence="2" type="ORF">LSH36_657g01041</name>
</gene>
<feature type="transmembrane region" description="Helical" evidence="1">
    <location>
        <begin position="68"/>
        <end position="86"/>
    </location>
</feature>
<keyword evidence="1" id="KW-0812">Transmembrane</keyword>
<feature type="transmembrane region" description="Helical" evidence="1">
    <location>
        <begin position="12"/>
        <end position="34"/>
    </location>
</feature>
<evidence type="ECO:0008006" key="4">
    <source>
        <dbReference type="Google" id="ProtNLM"/>
    </source>
</evidence>
<dbReference type="AlphaFoldDB" id="A0AAD9MUC9"/>
<protein>
    <recommendedName>
        <fullName evidence="4">Transmembrane protein 244</fullName>
    </recommendedName>
</protein>
<evidence type="ECO:0000313" key="3">
    <source>
        <dbReference type="Proteomes" id="UP001208570"/>
    </source>
</evidence>
<evidence type="ECO:0000313" key="2">
    <source>
        <dbReference type="EMBL" id="KAK2145795.1"/>
    </source>
</evidence>
<name>A0AAD9MUC9_9ANNE</name>
<feature type="transmembrane region" description="Helical" evidence="1">
    <location>
        <begin position="93"/>
        <end position="112"/>
    </location>
</feature>
<proteinExistence type="predicted"/>
<organism evidence="2 3">
    <name type="scientific">Paralvinella palmiformis</name>
    <dbReference type="NCBI Taxonomy" id="53620"/>
    <lineage>
        <taxon>Eukaryota</taxon>
        <taxon>Metazoa</taxon>
        <taxon>Spiralia</taxon>
        <taxon>Lophotrochozoa</taxon>
        <taxon>Annelida</taxon>
        <taxon>Polychaeta</taxon>
        <taxon>Sedentaria</taxon>
        <taxon>Canalipalpata</taxon>
        <taxon>Terebellida</taxon>
        <taxon>Terebelliformia</taxon>
        <taxon>Alvinellidae</taxon>
        <taxon>Paralvinella</taxon>
    </lineage>
</organism>
<dbReference type="Proteomes" id="UP001208570">
    <property type="component" value="Unassembled WGS sequence"/>
</dbReference>
<comment type="caution">
    <text evidence="2">The sequence shown here is derived from an EMBL/GenBank/DDBJ whole genome shotgun (WGS) entry which is preliminary data.</text>
</comment>
<feature type="transmembrane region" description="Helical" evidence="1">
    <location>
        <begin position="118"/>
        <end position="139"/>
    </location>
</feature>